<evidence type="ECO:0000313" key="1">
    <source>
        <dbReference type="EMBL" id="WVY99106.1"/>
    </source>
</evidence>
<accession>A0AAQ3MY04</accession>
<dbReference type="PANTHER" id="PTHR33443:SF35">
    <property type="entry name" value="VQ DOMAIN-CONTAINING PROTEIN"/>
    <property type="match status" value="1"/>
</dbReference>
<proteinExistence type="predicted"/>
<dbReference type="EMBL" id="CP144692">
    <property type="protein sequence ID" value="WVY99106.1"/>
    <property type="molecule type" value="Genomic_DNA"/>
</dbReference>
<dbReference type="Proteomes" id="UP001374535">
    <property type="component" value="Chromosome 9"/>
</dbReference>
<dbReference type="AlphaFoldDB" id="A0AAQ3MY04"/>
<evidence type="ECO:0000313" key="2">
    <source>
        <dbReference type="Proteomes" id="UP001374535"/>
    </source>
</evidence>
<name>A0AAQ3MY04_VIGMU</name>
<organism evidence="1 2">
    <name type="scientific">Vigna mungo</name>
    <name type="common">Black gram</name>
    <name type="synonym">Phaseolus mungo</name>
    <dbReference type="NCBI Taxonomy" id="3915"/>
    <lineage>
        <taxon>Eukaryota</taxon>
        <taxon>Viridiplantae</taxon>
        <taxon>Streptophyta</taxon>
        <taxon>Embryophyta</taxon>
        <taxon>Tracheophyta</taxon>
        <taxon>Spermatophyta</taxon>
        <taxon>Magnoliopsida</taxon>
        <taxon>eudicotyledons</taxon>
        <taxon>Gunneridae</taxon>
        <taxon>Pentapetalae</taxon>
        <taxon>rosids</taxon>
        <taxon>fabids</taxon>
        <taxon>Fabales</taxon>
        <taxon>Fabaceae</taxon>
        <taxon>Papilionoideae</taxon>
        <taxon>50 kb inversion clade</taxon>
        <taxon>NPAAA clade</taxon>
        <taxon>indigoferoid/millettioid clade</taxon>
        <taxon>Phaseoleae</taxon>
        <taxon>Vigna</taxon>
    </lineage>
</organism>
<sequence length="799" mass="88280">MREILDISSDEEEGLEESLTVTDFNFIREMLFSSDEESDDSVKVVEIRENKPEVKSKSSTLAIEDLGGDDDDDDCVVLESDPENGVASVEEEANGSDELFVIGEKGQVFVSLLYSSVCDIAHGNCIIKFAVELLLAPGNRLGFRLDEFCLRVFFSVVACLRFLRVHRYFRELRANAAAVVDVDTPKAIPLFHRNLMTLIFKVLNCRCDLQYRGQMRQQLRAICLLVMLVLAEIRLGPLGIKLPYEESDDGQRYDGVVRIACRDFPHARYLCATLPFSSTPHEKHCKQCHCYVCDSPAPCLKWGTGALSSDHCHAIRGTEPWEGQRKNFKLGLSSSIPASTNFGTSLRPGNLQPNEFVPLGVVNLSPNSVLPNQAPRSTAMCAAPSLNSIPQIQASRPTVNHFHTPSLPYSSVQNLVSRPINTPIRTPTPNVAMPNGASHGRLLLRNRVQPPSVPRPVLGVCSHTIQKERGNGGSSFRPQFLRHPLLSRGVDSAGNFLMANNSLHGSSGFSNSVNLTQHHNYGTSVGFSNYRNCNQPYDACRPTNIYSQLSSQLGSRRCVKQQSVASETQAYSQPLPLSNSSQGFHQTCIQVNNGAPYVVHLNSSHYGNEPRSQNGNFGRNTTQCGIASQDSCQPQLQQPHEQSARETAGKFSAFDPSWIDNTAPSILETSGPVGQAPNVNEFIEPLFECSQSPNSFVDFDNWLLDKDRFPESTDGVLQSEPNMPSPDLFPADMVTCQYLRTTLQSSVEVFRIGCLLNDDAPLTEAITRLRVCPDALEFKEKANQCVKMGKKHYSDAIDC</sequence>
<protein>
    <submittedName>
        <fullName evidence="1">Uncharacterized protein</fullName>
    </submittedName>
</protein>
<dbReference type="PANTHER" id="PTHR33443">
    <property type="entry name" value="ZGC:112980"/>
    <property type="match status" value="1"/>
</dbReference>
<reference evidence="1 2" key="1">
    <citation type="journal article" date="2023" name="Life. Sci Alliance">
        <title>Evolutionary insights into 3D genome organization and epigenetic landscape of Vigna mungo.</title>
        <authorList>
            <person name="Junaid A."/>
            <person name="Singh B."/>
            <person name="Bhatia S."/>
        </authorList>
    </citation>
    <scope>NUCLEOTIDE SEQUENCE [LARGE SCALE GENOMIC DNA]</scope>
    <source>
        <strain evidence="1">Urdbean</strain>
    </source>
</reference>
<gene>
    <name evidence="1" type="ORF">V8G54_031257</name>
</gene>
<dbReference type="InterPro" id="IPR053234">
    <property type="entry name" value="RPM1_Interactor"/>
</dbReference>
<keyword evidence="2" id="KW-1185">Reference proteome</keyword>